<dbReference type="PANTHER" id="PTHR21357:SF4">
    <property type="entry name" value="FAM172 FAMILY PROTEIN HOMOLOG CG10038"/>
    <property type="match status" value="1"/>
</dbReference>
<sequence length="478" mass="53429">MSTNIPESSLPPRPVFGNTLESLGYFVNQTGRIRKISNPEEGFIFDKSKDERIAKLEAHALQQAVRRLVFFDLAAMGIETMTIPVDADVEGGPRTKVLVTKNLEIAKRIVVVCGDETEDMGIFSYLDTLEEGLFFGTILRLVMCLTQGSLLGDMALVVLNPAQRFWNPQTELAESLETFRLRDAPSLISPVRDPTRRNEIPGNRTPYEHTEYVFEHILMPLMRGNTQIDVLGIAEGGFAMYKFLKDNWTFWRTFISNMTLVDPRQIFDPATIPDLRFPNSFASFMRDRCRGWVRSDLPLGSHEIGIGARGCNCYAAGETMHINAMLPRSLDKVLMWMKLMHANPTMKEVPCLVEGEAYMLERADRNGPPADHDWASSYVLCNLLRLSWCGPRDKLERKYLWELSLFGHAPNDAYVVTPENHINATMGRVYGFLEALEALEAAGDGAHSVDEEGGVAAEKSACDDDGEVVAVGEVDAAL</sequence>
<accession>A0AAD6NFP2</accession>
<reference evidence="2" key="2">
    <citation type="submission" date="2023-01" db="EMBL/GenBank/DDBJ databases">
        <authorList>
            <person name="Petersen C."/>
        </authorList>
    </citation>
    <scope>NUCLEOTIDE SEQUENCE</scope>
    <source>
        <strain evidence="2">IBT 15450</strain>
    </source>
</reference>
<dbReference type="GO" id="GO:0035197">
    <property type="term" value="F:siRNA binding"/>
    <property type="evidence" value="ECO:0007669"/>
    <property type="project" value="TreeGrafter"/>
</dbReference>
<evidence type="ECO:0000313" key="3">
    <source>
        <dbReference type="Proteomes" id="UP001219568"/>
    </source>
</evidence>
<gene>
    <name evidence="2" type="ORF">N7460_000734</name>
</gene>
<evidence type="ECO:0000259" key="1">
    <source>
        <dbReference type="Pfam" id="PF22749"/>
    </source>
</evidence>
<dbReference type="PANTHER" id="PTHR21357">
    <property type="entry name" value="FAM172 FAMILY PROTEIN HOMOLOG CG10038"/>
    <property type="match status" value="1"/>
</dbReference>
<dbReference type="Proteomes" id="UP001219568">
    <property type="component" value="Unassembled WGS sequence"/>
</dbReference>
<keyword evidence="3" id="KW-1185">Reference proteome</keyword>
<protein>
    <recommendedName>
        <fullName evidence="1">Arb2 domain-containing protein</fullName>
    </recommendedName>
</protein>
<name>A0AAD6NFP2_PENCN</name>
<dbReference type="InterPro" id="IPR053858">
    <property type="entry name" value="Arb2_dom"/>
</dbReference>
<dbReference type="GO" id="GO:0005634">
    <property type="term" value="C:nucleus"/>
    <property type="evidence" value="ECO:0007669"/>
    <property type="project" value="TreeGrafter"/>
</dbReference>
<proteinExistence type="predicted"/>
<dbReference type="AlphaFoldDB" id="A0AAD6NFP2"/>
<feature type="domain" description="Arb2" evidence="1">
    <location>
        <begin position="16"/>
        <end position="299"/>
    </location>
</feature>
<dbReference type="EMBL" id="JAQJZL010000001">
    <property type="protein sequence ID" value="KAJ6057460.1"/>
    <property type="molecule type" value="Genomic_DNA"/>
</dbReference>
<evidence type="ECO:0000313" key="2">
    <source>
        <dbReference type="EMBL" id="KAJ6057460.1"/>
    </source>
</evidence>
<comment type="caution">
    <text evidence="2">The sequence shown here is derived from an EMBL/GenBank/DDBJ whole genome shotgun (WGS) entry which is preliminary data.</text>
</comment>
<dbReference type="Pfam" id="PF22749">
    <property type="entry name" value="Arb2"/>
    <property type="match status" value="1"/>
</dbReference>
<dbReference type="InterPro" id="IPR048263">
    <property type="entry name" value="Arb2"/>
</dbReference>
<reference evidence="2" key="1">
    <citation type="journal article" date="2023" name="IMA Fungus">
        <title>Comparative genomic study of the Penicillium genus elucidates a diverse pangenome and 15 lateral gene transfer events.</title>
        <authorList>
            <person name="Petersen C."/>
            <person name="Sorensen T."/>
            <person name="Nielsen M.R."/>
            <person name="Sondergaard T.E."/>
            <person name="Sorensen J.L."/>
            <person name="Fitzpatrick D.A."/>
            <person name="Frisvad J.C."/>
            <person name="Nielsen K.L."/>
        </authorList>
    </citation>
    <scope>NUCLEOTIDE SEQUENCE</scope>
    <source>
        <strain evidence="2">IBT 15450</strain>
    </source>
</reference>
<dbReference type="GO" id="GO:0031048">
    <property type="term" value="P:regulatory ncRNA-mediated heterochromatin formation"/>
    <property type="evidence" value="ECO:0007669"/>
    <property type="project" value="TreeGrafter"/>
</dbReference>
<organism evidence="2 3">
    <name type="scientific">Penicillium canescens</name>
    <dbReference type="NCBI Taxonomy" id="5083"/>
    <lineage>
        <taxon>Eukaryota</taxon>
        <taxon>Fungi</taxon>
        <taxon>Dikarya</taxon>
        <taxon>Ascomycota</taxon>
        <taxon>Pezizomycotina</taxon>
        <taxon>Eurotiomycetes</taxon>
        <taxon>Eurotiomycetidae</taxon>
        <taxon>Eurotiales</taxon>
        <taxon>Aspergillaceae</taxon>
        <taxon>Penicillium</taxon>
    </lineage>
</organism>